<feature type="transmembrane region" description="Helical" evidence="6">
    <location>
        <begin position="61"/>
        <end position="81"/>
    </location>
</feature>
<reference evidence="8" key="2">
    <citation type="submission" date="2023-05" db="EMBL/GenBank/DDBJ databases">
        <authorList>
            <consortium name="Lawrence Berkeley National Laboratory"/>
            <person name="Steindorff A."/>
            <person name="Hensen N."/>
            <person name="Bonometti L."/>
            <person name="Westerberg I."/>
            <person name="Brannstrom I.O."/>
            <person name="Guillou S."/>
            <person name="Cros-Aarteil S."/>
            <person name="Calhoun S."/>
            <person name="Haridas S."/>
            <person name="Kuo A."/>
            <person name="Mondo S."/>
            <person name="Pangilinan J."/>
            <person name="Riley R."/>
            <person name="Labutti K."/>
            <person name="Andreopoulos B."/>
            <person name="Lipzen A."/>
            <person name="Chen C."/>
            <person name="Yanf M."/>
            <person name="Daum C."/>
            <person name="Ng V."/>
            <person name="Clum A."/>
            <person name="Ohm R."/>
            <person name="Martin F."/>
            <person name="Silar P."/>
            <person name="Natvig D."/>
            <person name="Lalanne C."/>
            <person name="Gautier V."/>
            <person name="Ament-Velasquez S.L."/>
            <person name="Kruys A."/>
            <person name="Hutchinson M.I."/>
            <person name="Powell A.J."/>
            <person name="Barry K."/>
            <person name="Miller A.N."/>
            <person name="Grigoriev I.V."/>
            <person name="Debuchy R."/>
            <person name="Gladieux P."/>
            <person name="Thoren M.H."/>
            <person name="Johannesson H."/>
        </authorList>
    </citation>
    <scope>NUCLEOTIDE SEQUENCE</scope>
    <source>
        <strain evidence="8">CBS 103.79</strain>
    </source>
</reference>
<evidence type="ECO:0000256" key="2">
    <source>
        <dbReference type="ARBA" id="ARBA00022692"/>
    </source>
</evidence>
<feature type="region of interest" description="Disordered" evidence="5">
    <location>
        <begin position="264"/>
        <end position="321"/>
    </location>
</feature>
<feature type="transmembrane region" description="Helical" evidence="6">
    <location>
        <begin position="164"/>
        <end position="187"/>
    </location>
</feature>
<sequence length="321" mass="34274">MADAVPQQVYAAPSIAVQHPPKEQYIQQTPVWVVIVRGLQIFFSIIILGMAGYLIHGHAMAANGFAVVCTIFTWIVVAYVLISEKMTSAQNLYNIWAVLSLDLLMVIFWLASLGANAALRASFTETVTVTGCYSDGSAVSAHYCNVAKRAAIEKRAAVAGPVGLAVMSAIAGVSALNWLLFLATLIFHGHTYRLWHQEHKSSTSPSDPATVEMKAQGTPMLAAQELQAPAPHPQYNDTAYQSQVYPQQQQAAYPPQDAYAQQAAAAYAAQQPTPPPGAQYGGYADPSQGYAQGGYVSPQGTPAPGQGYYPPGQQPAQLPGH</sequence>
<evidence type="ECO:0000256" key="3">
    <source>
        <dbReference type="ARBA" id="ARBA00022989"/>
    </source>
</evidence>
<feature type="transmembrane region" description="Helical" evidence="6">
    <location>
        <begin position="93"/>
        <end position="111"/>
    </location>
</feature>
<reference evidence="8" key="1">
    <citation type="journal article" date="2023" name="Mol. Phylogenet. Evol.">
        <title>Genome-scale phylogeny and comparative genomics of the fungal order Sordariales.</title>
        <authorList>
            <person name="Hensen N."/>
            <person name="Bonometti L."/>
            <person name="Westerberg I."/>
            <person name="Brannstrom I.O."/>
            <person name="Guillou S."/>
            <person name="Cros-Aarteil S."/>
            <person name="Calhoun S."/>
            <person name="Haridas S."/>
            <person name="Kuo A."/>
            <person name="Mondo S."/>
            <person name="Pangilinan J."/>
            <person name="Riley R."/>
            <person name="LaButti K."/>
            <person name="Andreopoulos B."/>
            <person name="Lipzen A."/>
            <person name="Chen C."/>
            <person name="Yan M."/>
            <person name="Daum C."/>
            <person name="Ng V."/>
            <person name="Clum A."/>
            <person name="Steindorff A."/>
            <person name="Ohm R.A."/>
            <person name="Martin F."/>
            <person name="Silar P."/>
            <person name="Natvig D.O."/>
            <person name="Lalanne C."/>
            <person name="Gautier V."/>
            <person name="Ament-Velasquez S.L."/>
            <person name="Kruys A."/>
            <person name="Hutchinson M.I."/>
            <person name="Powell A.J."/>
            <person name="Barry K."/>
            <person name="Miller A.N."/>
            <person name="Grigoriev I.V."/>
            <person name="Debuchy R."/>
            <person name="Gladieux P."/>
            <person name="Hiltunen Thoren M."/>
            <person name="Johannesson H."/>
        </authorList>
    </citation>
    <scope>NUCLEOTIDE SEQUENCE</scope>
    <source>
        <strain evidence="8">CBS 103.79</strain>
    </source>
</reference>
<dbReference type="EMBL" id="MU855369">
    <property type="protein sequence ID" value="KAK3905159.1"/>
    <property type="molecule type" value="Genomic_DNA"/>
</dbReference>
<dbReference type="PANTHER" id="PTHR37451:SF4">
    <property type="entry name" value="MARVEL DOMAIN-CONTAINING PROTEIN"/>
    <property type="match status" value="1"/>
</dbReference>
<keyword evidence="2 6" id="KW-0812">Transmembrane</keyword>
<dbReference type="Pfam" id="PF01284">
    <property type="entry name" value="MARVEL"/>
    <property type="match status" value="1"/>
</dbReference>
<dbReference type="AlphaFoldDB" id="A0AAN6MRJ6"/>
<evidence type="ECO:0000256" key="4">
    <source>
        <dbReference type="ARBA" id="ARBA00023136"/>
    </source>
</evidence>
<evidence type="ECO:0000313" key="8">
    <source>
        <dbReference type="EMBL" id="KAK3905159.1"/>
    </source>
</evidence>
<evidence type="ECO:0000256" key="1">
    <source>
        <dbReference type="ARBA" id="ARBA00004141"/>
    </source>
</evidence>
<protein>
    <recommendedName>
        <fullName evidence="7">MARVEL domain-containing protein</fullName>
    </recommendedName>
</protein>
<evidence type="ECO:0000259" key="7">
    <source>
        <dbReference type="Pfam" id="PF01284"/>
    </source>
</evidence>
<comment type="caution">
    <text evidence="8">The sequence shown here is derived from an EMBL/GenBank/DDBJ whole genome shotgun (WGS) entry which is preliminary data.</text>
</comment>
<feature type="compositionally biased region" description="Low complexity" evidence="5">
    <location>
        <begin position="298"/>
        <end position="321"/>
    </location>
</feature>
<feature type="domain" description="MARVEL" evidence="7">
    <location>
        <begin position="34"/>
        <end position="136"/>
    </location>
</feature>
<gene>
    <name evidence="8" type="ORF">C8A05DRAFT_41865</name>
</gene>
<keyword evidence="3 6" id="KW-1133">Transmembrane helix</keyword>
<keyword evidence="4 6" id="KW-0472">Membrane</keyword>
<dbReference type="InterPro" id="IPR008253">
    <property type="entry name" value="Marvel"/>
</dbReference>
<dbReference type="Proteomes" id="UP001303889">
    <property type="component" value="Unassembled WGS sequence"/>
</dbReference>
<dbReference type="PANTHER" id="PTHR37451">
    <property type="entry name" value="MARVEL DOMAIN"/>
    <property type="match status" value="1"/>
</dbReference>
<name>A0AAN6MRJ6_9PEZI</name>
<dbReference type="GO" id="GO:0016020">
    <property type="term" value="C:membrane"/>
    <property type="evidence" value="ECO:0007669"/>
    <property type="project" value="UniProtKB-SubCell"/>
</dbReference>
<feature type="transmembrane region" description="Helical" evidence="6">
    <location>
        <begin position="31"/>
        <end position="55"/>
    </location>
</feature>
<organism evidence="8 9">
    <name type="scientific">Staphylotrichum tortipilum</name>
    <dbReference type="NCBI Taxonomy" id="2831512"/>
    <lineage>
        <taxon>Eukaryota</taxon>
        <taxon>Fungi</taxon>
        <taxon>Dikarya</taxon>
        <taxon>Ascomycota</taxon>
        <taxon>Pezizomycotina</taxon>
        <taxon>Sordariomycetes</taxon>
        <taxon>Sordariomycetidae</taxon>
        <taxon>Sordariales</taxon>
        <taxon>Chaetomiaceae</taxon>
        <taxon>Staphylotrichum</taxon>
    </lineage>
</organism>
<keyword evidence="9" id="KW-1185">Reference proteome</keyword>
<proteinExistence type="predicted"/>
<evidence type="ECO:0000313" key="9">
    <source>
        <dbReference type="Proteomes" id="UP001303889"/>
    </source>
</evidence>
<evidence type="ECO:0000256" key="6">
    <source>
        <dbReference type="SAM" id="Phobius"/>
    </source>
</evidence>
<comment type="subcellular location">
    <subcellularLocation>
        <location evidence="1">Membrane</location>
        <topology evidence="1">Multi-pass membrane protein</topology>
    </subcellularLocation>
</comment>
<evidence type="ECO:0000256" key="5">
    <source>
        <dbReference type="SAM" id="MobiDB-lite"/>
    </source>
</evidence>
<accession>A0AAN6MRJ6</accession>